<name>G7LHW3_MEDTR</name>
<gene>
    <name evidence="11" type="ordered locus">MTR_8g085400</name>
</gene>
<reference evidence="11 13" key="2">
    <citation type="journal article" date="2014" name="BMC Genomics">
        <title>An improved genome release (version Mt4.0) for the model legume Medicago truncatula.</title>
        <authorList>
            <person name="Tang H."/>
            <person name="Krishnakumar V."/>
            <person name="Bidwell S."/>
            <person name="Rosen B."/>
            <person name="Chan A."/>
            <person name="Zhou S."/>
            <person name="Gentzbittel L."/>
            <person name="Childs K.L."/>
            <person name="Yandell M."/>
            <person name="Gundlach H."/>
            <person name="Mayer K.F."/>
            <person name="Schwartz D.C."/>
            <person name="Town C.D."/>
        </authorList>
    </citation>
    <scope>GENOME REANNOTATION</scope>
    <source>
        <strain evidence="12 13">cv. Jemalong A17</strain>
    </source>
</reference>
<dbReference type="OMA" id="AMVMEMV"/>
<dbReference type="PaxDb" id="3880-AET04157"/>
<evidence type="ECO:0000256" key="1">
    <source>
        <dbReference type="ARBA" id="ARBA00004609"/>
    </source>
</evidence>
<evidence type="ECO:0000256" key="9">
    <source>
        <dbReference type="SAM" id="Phobius"/>
    </source>
</evidence>
<organism evidence="11 13">
    <name type="scientific">Medicago truncatula</name>
    <name type="common">Barrel medic</name>
    <name type="synonym">Medicago tribuloides</name>
    <dbReference type="NCBI Taxonomy" id="3880"/>
    <lineage>
        <taxon>Eukaryota</taxon>
        <taxon>Viridiplantae</taxon>
        <taxon>Streptophyta</taxon>
        <taxon>Embryophyta</taxon>
        <taxon>Tracheophyta</taxon>
        <taxon>Spermatophyta</taxon>
        <taxon>Magnoliopsida</taxon>
        <taxon>eudicotyledons</taxon>
        <taxon>Gunneridae</taxon>
        <taxon>Pentapetalae</taxon>
        <taxon>rosids</taxon>
        <taxon>fabids</taxon>
        <taxon>Fabales</taxon>
        <taxon>Fabaceae</taxon>
        <taxon>Papilionoideae</taxon>
        <taxon>50 kb inversion clade</taxon>
        <taxon>NPAAA clade</taxon>
        <taxon>Hologalegina</taxon>
        <taxon>IRL clade</taxon>
        <taxon>Trifolieae</taxon>
        <taxon>Medicago</taxon>
    </lineage>
</organism>
<keyword evidence="7" id="KW-0325">Glycoprotein</keyword>
<dbReference type="Pfam" id="PF07983">
    <property type="entry name" value="X8"/>
    <property type="match status" value="1"/>
</dbReference>
<keyword evidence="6" id="KW-1015">Disulfide bond</keyword>
<keyword evidence="5 9" id="KW-0472">Membrane</keyword>
<protein>
    <submittedName>
        <fullName evidence="11">Carbohydrate-binding X8 domain protein</fullName>
    </submittedName>
</protein>
<keyword evidence="4" id="KW-0732">Signal</keyword>
<evidence type="ECO:0000313" key="12">
    <source>
        <dbReference type="EnsemblPlants" id="AET04157"/>
    </source>
</evidence>
<dbReference type="PANTHER" id="PTHR31044">
    <property type="entry name" value="BETA-1,3 GLUCANASE"/>
    <property type="match status" value="1"/>
</dbReference>
<evidence type="ECO:0000256" key="5">
    <source>
        <dbReference type="ARBA" id="ARBA00023136"/>
    </source>
</evidence>
<reference evidence="12" key="3">
    <citation type="submission" date="2015-04" db="UniProtKB">
        <authorList>
            <consortium name="EnsemblPlants"/>
        </authorList>
    </citation>
    <scope>IDENTIFICATION</scope>
    <source>
        <strain evidence="12">cv. Jemalong A17</strain>
    </source>
</reference>
<evidence type="ECO:0000256" key="2">
    <source>
        <dbReference type="ARBA" id="ARBA00022475"/>
    </source>
</evidence>
<dbReference type="PANTHER" id="PTHR31044:SF147">
    <property type="entry name" value="CARBOHYDRATE-BINDING X8 DOMAIN PROTEIN"/>
    <property type="match status" value="1"/>
</dbReference>
<keyword evidence="2" id="KW-1003">Cell membrane</keyword>
<feature type="transmembrane region" description="Helical" evidence="9">
    <location>
        <begin position="6"/>
        <end position="27"/>
    </location>
</feature>
<feature type="domain" description="X8" evidence="10">
    <location>
        <begin position="32"/>
        <end position="111"/>
    </location>
</feature>
<keyword evidence="9" id="KW-0812">Transmembrane</keyword>
<dbReference type="InterPro" id="IPR044788">
    <property type="entry name" value="X8_dom_prot"/>
</dbReference>
<dbReference type="HOGENOM" id="CLU_031666_5_1_1"/>
<dbReference type="CAZy" id="CBM43">
    <property type="family name" value="Carbohydrate-Binding Module Family 43"/>
</dbReference>
<accession>G7LHW3</accession>
<dbReference type="InterPro" id="IPR012946">
    <property type="entry name" value="X8"/>
</dbReference>
<keyword evidence="13" id="KW-1185">Reference proteome</keyword>
<evidence type="ECO:0000256" key="4">
    <source>
        <dbReference type="ARBA" id="ARBA00022729"/>
    </source>
</evidence>
<dbReference type="GO" id="GO:0009506">
    <property type="term" value="C:plasmodesma"/>
    <property type="evidence" value="ECO:0007669"/>
    <property type="project" value="UniProtKB-ARBA"/>
</dbReference>
<keyword evidence="8" id="KW-0449">Lipoprotein</keyword>
<dbReference type="SMART" id="SM00768">
    <property type="entry name" value="X8"/>
    <property type="match status" value="1"/>
</dbReference>
<evidence type="ECO:0000256" key="7">
    <source>
        <dbReference type="ARBA" id="ARBA00023180"/>
    </source>
</evidence>
<reference evidence="11 13" key="1">
    <citation type="journal article" date="2011" name="Nature">
        <title>The Medicago genome provides insight into the evolution of rhizobial symbioses.</title>
        <authorList>
            <person name="Young N.D."/>
            <person name="Debelle F."/>
            <person name="Oldroyd G.E."/>
            <person name="Geurts R."/>
            <person name="Cannon S.B."/>
            <person name="Udvardi M.K."/>
            <person name="Benedito V.A."/>
            <person name="Mayer K.F."/>
            <person name="Gouzy J."/>
            <person name="Schoof H."/>
            <person name="Van de Peer Y."/>
            <person name="Proost S."/>
            <person name="Cook D.R."/>
            <person name="Meyers B.C."/>
            <person name="Spannagl M."/>
            <person name="Cheung F."/>
            <person name="De Mita S."/>
            <person name="Krishnakumar V."/>
            <person name="Gundlach H."/>
            <person name="Zhou S."/>
            <person name="Mudge J."/>
            <person name="Bharti A.K."/>
            <person name="Murray J.D."/>
            <person name="Naoumkina M.A."/>
            <person name="Rosen B."/>
            <person name="Silverstein K.A."/>
            <person name="Tang H."/>
            <person name="Rombauts S."/>
            <person name="Zhao P.X."/>
            <person name="Zhou P."/>
            <person name="Barbe V."/>
            <person name="Bardou P."/>
            <person name="Bechner M."/>
            <person name="Bellec A."/>
            <person name="Berger A."/>
            <person name="Berges H."/>
            <person name="Bidwell S."/>
            <person name="Bisseling T."/>
            <person name="Choisne N."/>
            <person name="Couloux A."/>
            <person name="Denny R."/>
            <person name="Deshpande S."/>
            <person name="Dai X."/>
            <person name="Doyle J.J."/>
            <person name="Dudez A.M."/>
            <person name="Farmer A.D."/>
            <person name="Fouteau S."/>
            <person name="Franken C."/>
            <person name="Gibelin C."/>
            <person name="Gish J."/>
            <person name="Goldstein S."/>
            <person name="Gonzalez A.J."/>
            <person name="Green P.J."/>
            <person name="Hallab A."/>
            <person name="Hartog M."/>
            <person name="Hua A."/>
            <person name="Humphray S.J."/>
            <person name="Jeong D.H."/>
            <person name="Jing Y."/>
            <person name="Jocker A."/>
            <person name="Kenton S.M."/>
            <person name="Kim D.J."/>
            <person name="Klee K."/>
            <person name="Lai H."/>
            <person name="Lang C."/>
            <person name="Lin S."/>
            <person name="Macmil S.L."/>
            <person name="Magdelenat G."/>
            <person name="Matthews L."/>
            <person name="McCorrison J."/>
            <person name="Monaghan E.L."/>
            <person name="Mun J.H."/>
            <person name="Najar F.Z."/>
            <person name="Nicholson C."/>
            <person name="Noirot C."/>
            <person name="O'Bleness M."/>
            <person name="Paule C.R."/>
            <person name="Poulain J."/>
            <person name="Prion F."/>
            <person name="Qin B."/>
            <person name="Qu C."/>
            <person name="Retzel E.F."/>
            <person name="Riddle C."/>
            <person name="Sallet E."/>
            <person name="Samain S."/>
            <person name="Samson N."/>
            <person name="Sanders I."/>
            <person name="Saurat O."/>
            <person name="Scarpelli C."/>
            <person name="Schiex T."/>
            <person name="Segurens B."/>
            <person name="Severin A.J."/>
            <person name="Sherrier D.J."/>
            <person name="Shi R."/>
            <person name="Sims S."/>
            <person name="Singer S.R."/>
            <person name="Sinharoy S."/>
            <person name="Sterck L."/>
            <person name="Viollet A."/>
            <person name="Wang B.B."/>
            <person name="Wang K."/>
            <person name="Wang M."/>
            <person name="Wang X."/>
            <person name="Warfsmann J."/>
            <person name="Weissenbach J."/>
            <person name="White D.D."/>
            <person name="White J.D."/>
            <person name="Wiley G.B."/>
            <person name="Wincker P."/>
            <person name="Xing Y."/>
            <person name="Yang L."/>
            <person name="Yao Z."/>
            <person name="Ying F."/>
            <person name="Zhai J."/>
            <person name="Zhou L."/>
            <person name="Zuber A."/>
            <person name="Denarie J."/>
            <person name="Dixon R.A."/>
            <person name="May G.D."/>
            <person name="Schwartz D.C."/>
            <person name="Rogers J."/>
            <person name="Quetier F."/>
            <person name="Town C.D."/>
            <person name="Roe B.A."/>
        </authorList>
    </citation>
    <scope>NUCLEOTIDE SEQUENCE [LARGE SCALE GENOMIC DNA]</scope>
    <source>
        <strain evidence="11">A17</strain>
        <strain evidence="12 13">cv. Jemalong A17</strain>
    </source>
</reference>
<keyword evidence="3" id="KW-0336">GPI-anchor</keyword>
<evidence type="ECO:0000259" key="10">
    <source>
        <dbReference type="SMART" id="SM00768"/>
    </source>
</evidence>
<evidence type="ECO:0000256" key="3">
    <source>
        <dbReference type="ARBA" id="ARBA00022622"/>
    </source>
</evidence>
<sequence length="116" mass="12460">MATSKLISVMLMLTFATTIILINVVIVGGKKTWCVSRSEAGTQQLLDALNYACGAGADCGPIQPGGSCYYPNTLQNHASYAFNSYYQKARGSCDFVGSAHIVFNDPSMNIIHSPFN</sequence>
<evidence type="ECO:0000313" key="11">
    <source>
        <dbReference type="EMBL" id="AET04157.1"/>
    </source>
</evidence>
<evidence type="ECO:0000256" key="8">
    <source>
        <dbReference type="ARBA" id="ARBA00023288"/>
    </source>
</evidence>
<keyword evidence="9" id="KW-1133">Transmembrane helix</keyword>
<dbReference type="Gene3D" id="1.20.58.1040">
    <property type="match status" value="1"/>
</dbReference>
<dbReference type="EMBL" id="CM001224">
    <property type="protein sequence ID" value="AET04157.1"/>
    <property type="molecule type" value="Genomic_DNA"/>
</dbReference>
<dbReference type="FunFam" id="1.20.58.1040:FF:000001">
    <property type="entry name" value="Glucan endo-1,3-beta-glucosidase 4"/>
    <property type="match status" value="1"/>
</dbReference>
<dbReference type="GO" id="GO:0005886">
    <property type="term" value="C:plasma membrane"/>
    <property type="evidence" value="ECO:0007669"/>
    <property type="project" value="UniProtKB-SubCell"/>
</dbReference>
<dbReference type="GO" id="GO:0098552">
    <property type="term" value="C:side of membrane"/>
    <property type="evidence" value="ECO:0007669"/>
    <property type="project" value="UniProtKB-KW"/>
</dbReference>
<comment type="subcellular location">
    <subcellularLocation>
        <location evidence="1">Cell membrane</location>
        <topology evidence="1">Lipid-anchor</topology>
        <topology evidence="1">GPI-anchor</topology>
    </subcellularLocation>
</comment>
<evidence type="ECO:0000313" key="13">
    <source>
        <dbReference type="Proteomes" id="UP000002051"/>
    </source>
</evidence>
<proteinExistence type="predicted"/>
<dbReference type="Proteomes" id="UP000002051">
    <property type="component" value="Chromosome 8"/>
</dbReference>
<evidence type="ECO:0000256" key="6">
    <source>
        <dbReference type="ARBA" id="ARBA00023157"/>
    </source>
</evidence>
<dbReference type="EnsemblPlants" id="AET04157">
    <property type="protein sequence ID" value="AET04157"/>
    <property type="gene ID" value="MTR_8g085400"/>
</dbReference>
<dbReference type="AlphaFoldDB" id="G7LHW3"/>
<dbReference type="STRING" id="3880.G7LHW3"/>